<dbReference type="AlphaFoldDB" id="A0A0V1BY90"/>
<gene>
    <name evidence="3" type="primary">SAE1</name>
    <name evidence="3" type="ORF">T01_11136</name>
</gene>
<organism evidence="3 4">
    <name type="scientific">Trichinella spiralis</name>
    <name type="common">Trichina worm</name>
    <dbReference type="NCBI Taxonomy" id="6334"/>
    <lineage>
        <taxon>Eukaryota</taxon>
        <taxon>Metazoa</taxon>
        <taxon>Ecdysozoa</taxon>
        <taxon>Nematoda</taxon>
        <taxon>Enoplea</taxon>
        <taxon>Dorylaimia</taxon>
        <taxon>Trichinellida</taxon>
        <taxon>Trichinellidae</taxon>
        <taxon>Trichinella</taxon>
    </lineage>
</organism>
<dbReference type="GO" id="GO:0031510">
    <property type="term" value="C:SUMO activating enzyme complex"/>
    <property type="evidence" value="ECO:0007669"/>
    <property type="project" value="TreeGrafter"/>
</dbReference>
<name>A0A0V1BY90_TRISP</name>
<dbReference type="InParanoid" id="A0A0V1BY90"/>
<dbReference type="InterPro" id="IPR045886">
    <property type="entry name" value="ThiF/MoeB/HesA"/>
</dbReference>
<dbReference type="GO" id="GO:0019948">
    <property type="term" value="F:SUMO activating enzyme activity"/>
    <property type="evidence" value="ECO:0007669"/>
    <property type="project" value="TreeGrafter"/>
</dbReference>
<keyword evidence="4" id="KW-1185">Reference proteome</keyword>
<dbReference type="Pfam" id="PF00899">
    <property type="entry name" value="ThiF"/>
    <property type="match status" value="1"/>
</dbReference>
<dbReference type="InterPro" id="IPR000594">
    <property type="entry name" value="ThiF_NAD_FAD-bd"/>
</dbReference>
<dbReference type="SUPFAM" id="SSF69572">
    <property type="entry name" value="Activating enzymes of the ubiquitin-like proteins"/>
    <property type="match status" value="1"/>
</dbReference>
<evidence type="ECO:0000313" key="3">
    <source>
        <dbReference type="EMBL" id="KRY42029.1"/>
    </source>
</evidence>
<dbReference type="STRING" id="6334.A0A0V1BY90"/>
<dbReference type="PANTHER" id="PTHR10953">
    <property type="entry name" value="UBIQUITIN-ACTIVATING ENZYME E1"/>
    <property type="match status" value="1"/>
</dbReference>
<dbReference type="PANTHER" id="PTHR10953:SF162">
    <property type="entry name" value="SUMO-ACTIVATING ENZYME SUBUNIT 1"/>
    <property type="match status" value="1"/>
</dbReference>
<accession>A0A0V1BY90</accession>
<comment type="similarity">
    <text evidence="1">Belongs to the ubiquitin-activating E1 family.</text>
</comment>
<evidence type="ECO:0000259" key="2">
    <source>
        <dbReference type="Pfam" id="PF00899"/>
    </source>
</evidence>
<feature type="domain" description="THIF-type NAD/FAD binding fold" evidence="2">
    <location>
        <begin position="31"/>
        <end position="193"/>
    </location>
</feature>
<sequence>MFIQYNACCNSDYMETAEKPKSLTEDDAKVYDRQMRLWGVNGQKKIREFSVILCGVNDIGAEMAKNLILSGIKQLTLIDDTVVNDERTSLLIKKNSIGMLRSEASREVCQQFNPSVEVKVESVKSLNETLLEGCDFLVDANGNFKFSLHLHHLCSVSKVSYMCCTSLGVYSFYSMNCFSSNEDKNFEVPTKALHLDDSEKNADVDREILNLVNNKQFRSVKKCFLIICAKLLFEMKHDRILDFKRYPDDTDEFLAMFDKVKARIMDKSDVKVAKEELINLTVRLPALSSVLAGTASSTVIDAALENPFPSKIVQLFHDFSARFIVSKECKFV</sequence>
<comment type="caution">
    <text evidence="3">The sequence shown here is derived from an EMBL/GenBank/DDBJ whole genome shotgun (WGS) entry which is preliminary data.</text>
</comment>
<dbReference type="EMBL" id="JYDH01000005">
    <property type="protein sequence ID" value="KRY42029.1"/>
    <property type="molecule type" value="Genomic_DNA"/>
</dbReference>
<proteinExistence type="inferred from homology"/>
<dbReference type="InterPro" id="IPR035985">
    <property type="entry name" value="Ubiquitin-activating_enz"/>
</dbReference>
<reference evidence="3 4" key="1">
    <citation type="submission" date="2015-01" db="EMBL/GenBank/DDBJ databases">
        <title>Evolution of Trichinella species and genotypes.</title>
        <authorList>
            <person name="Korhonen P.K."/>
            <person name="Edoardo P."/>
            <person name="Giuseppe L.R."/>
            <person name="Gasser R.B."/>
        </authorList>
    </citation>
    <scope>NUCLEOTIDE SEQUENCE [LARGE SCALE GENOMIC DNA]</scope>
    <source>
        <strain evidence="3">ISS3</strain>
    </source>
</reference>
<dbReference type="OrthoDB" id="10252231at2759"/>
<dbReference type="Gene3D" id="3.40.50.720">
    <property type="entry name" value="NAD(P)-binding Rossmann-like Domain"/>
    <property type="match status" value="1"/>
</dbReference>
<evidence type="ECO:0000256" key="1">
    <source>
        <dbReference type="ARBA" id="ARBA00005673"/>
    </source>
</evidence>
<dbReference type="Proteomes" id="UP000054776">
    <property type="component" value="Unassembled WGS sequence"/>
</dbReference>
<protein>
    <submittedName>
        <fullName evidence="3">SUMO-activating enzyme subunit 1</fullName>
    </submittedName>
</protein>
<dbReference type="GO" id="GO:0005737">
    <property type="term" value="C:cytoplasm"/>
    <property type="evidence" value="ECO:0007669"/>
    <property type="project" value="TreeGrafter"/>
</dbReference>
<evidence type="ECO:0000313" key="4">
    <source>
        <dbReference type="Proteomes" id="UP000054776"/>
    </source>
</evidence>
<dbReference type="GO" id="GO:0016925">
    <property type="term" value="P:protein sumoylation"/>
    <property type="evidence" value="ECO:0007669"/>
    <property type="project" value="TreeGrafter"/>
</dbReference>